<evidence type="ECO:0000313" key="2">
    <source>
        <dbReference type="WBParaSite" id="PTRK_0001779250.1"/>
    </source>
</evidence>
<dbReference type="AlphaFoldDB" id="A0A0N5A704"/>
<proteinExistence type="predicted"/>
<dbReference type="Proteomes" id="UP000038045">
    <property type="component" value="Unplaced"/>
</dbReference>
<accession>A0A0N5A704</accession>
<organism evidence="1 2">
    <name type="scientific">Parastrongyloides trichosuri</name>
    <name type="common">Possum-specific nematode worm</name>
    <dbReference type="NCBI Taxonomy" id="131310"/>
    <lineage>
        <taxon>Eukaryota</taxon>
        <taxon>Metazoa</taxon>
        <taxon>Ecdysozoa</taxon>
        <taxon>Nematoda</taxon>
        <taxon>Chromadorea</taxon>
        <taxon>Rhabditida</taxon>
        <taxon>Tylenchina</taxon>
        <taxon>Panagrolaimomorpha</taxon>
        <taxon>Strongyloidoidea</taxon>
        <taxon>Strongyloididae</taxon>
        <taxon>Parastrongyloides</taxon>
    </lineage>
</organism>
<sequence length="141" mass="15854">METFNLWFLNFDIKLQITWGLNFTCNGSPYTNARIDIYYCQVVFFIHHCSLEENMKNVPAAGANIQLTMAVPFLSGFYSKIIVTHMCPPRGITHGQSYISCIIWPGDNCYSYNCYSCGSTAENKCIFTKELNKPMSGGACG</sequence>
<reference evidence="2" key="1">
    <citation type="submission" date="2017-02" db="UniProtKB">
        <authorList>
            <consortium name="WormBaseParasite"/>
        </authorList>
    </citation>
    <scope>IDENTIFICATION</scope>
</reference>
<protein>
    <submittedName>
        <fullName evidence="2">SCP domain-containing protein</fullName>
    </submittedName>
</protein>
<dbReference type="WBParaSite" id="PTRK_0001779250.1">
    <property type="protein sequence ID" value="PTRK_0001779250.1"/>
    <property type="gene ID" value="PTRK_0001779250"/>
</dbReference>
<evidence type="ECO:0000313" key="1">
    <source>
        <dbReference type="Proteomes" id="UP000038045"/>
    </source>
</evidence>
<keyword evidence="1" id="KW-1185">Reference proteome</keyword>
<name>A0A0N5A704_PARTI</name>